<evidence type="ECO:0000313" key="1">
    <source>
        <dbReference type="EMBL" id="MBB6069481.1"/>
    </source>
</evidence>
<evidence type="ECO:0000313" key="2">
    <source>
        <dbReference type="Proteomes" id="UP000582837"/>
    </source>
</evidence>
<name>A0A841GL62_9BACT</name>
<gene>
    <name evidence="1" type="ORF">HNQ61_001096</name>
</gene>
<comment type="caution">
    <text evidence="1">The sequence shown here is derived from an EMBL/GenBank/DDBJ whole genome shotgun (WGS) entry which is preliminary data.</text>
</comment>
<sequence>MRTFSSFFFSVAGSGPAVPSLVRVSKSGGYTDGAGRVVSYEFRDSVRAVNLAFALSGAQSGGGLTLVMPGDVPAPGTYTVLGSMDRPPYDLSRALFASYGTRDCAFTWVGESGTLTVARSAAGRMEGTVNVRLRAVQRGAFITPGARPAGAGCQALTGVSGTPPETLGLTGTFTVEAP</sequence>
<dbReference type="AlphaFoldDB" id="A0A841GL62"/>
<accession>A0A841GL62</accession>
<dbReference type="Proteomes" id="UP000582837">
    <property type="component" value="Unassembled WGS sequence"/>
</dbReference>
<organism evidence="1 2">
    <name type="scientific">Longimicrobium terrae</name>
    <dbReference type="NCBI Taxonomy" id="1639882"/>
    <lineage>
        <taxon>Bacteria</taxon>
        <taxon>Pseudomonadati</taxon>
        <taxon>Gemmatimonadota</taxon>
        <taxon>Longimicrobiia</taxon>
        <taxon>Longimicrobiales</taxon>
        <taxon>Longimicrobiaceae</taxon>
        <taxon>Longimicrobium</taxon>
    </lineage>
</organism>
<dbReference type="RefSeq" id="WP_170037550.1">
    <property type="nucleotide sequence ID" value="NZ_JABDTL010000002.1"/>
</dbReference>
<reference evidence="1 2" key="1">
    <citation type="submission" date="2020-08" db="EMBL/GenBank/DDBJ databases">
        <title>Genomic Encyclopedia of Type Strains, Phase IV (KMG-IV): sequencing the most valuable type-strain genomes for metagenomic binning, comparative biology and taxonomic classification.</title>
        <authorList>
            <person name="Goeker M."/>
        </authorList>
    </citation>
    <scope>NUCLEOTIDE SEQUENCE [LARGE SCALE GENOMIC DNA]</scope>
    <source>
        <strain evidence="1 2">DSM 29007</strain>
    </source>
</reference>
<keyword evidence="2" id="KW-1185">Reference proteome</keyword>
<protein>
    <submittedName>
        <fullName evidence="1">Uncharacterized protein</fullName>
    </submittedName>
</protein>
<dbReference type="EMBL" id="JACHIA010000002">
    <property type="protein sequence ID" value="MBB6069481.1"/>
    <property type="molecule type" value="Genomic_DNA"/>
</dbReference>
<proteinExistence type="predicted"/>